<gene>
    <name evidence="8" type="ORF">J2Z44_002258</name>
</gene>
<evidence type="ECO:0000256" key="3">
    <source>
        <dbReference type="ARBA" id="ARBA00023082"/>
    </source>
</evidence>
<name>A0ABS4K3S2_9CLOT</name>
<keyword evidence="4" id="KW-0238">DNA-binding</keyword>
<organism evidence="8 9">
    <name type="scientific">Clostridium punense</name>
    <dbReference type="NCBI Taxonomy" id="1054297"/>
    <lineage>
        <taxon>Bacteria</taxon>
        <taxon>Bacillati</taxon>
        <taxon>Bacillota</taxon>
        <taxon>Clostridia</taxon>
        <taxon>Eubacteriales</taxon>
        <taxon>Clostridiaceae</taxon>
        <taxon>Clostridium</taxon>
    </lineage>
</organism>
<evidence type="ECO:0000256" key="2">
    <source>
        <dbReference type="ARBA" id="ARBA00023015"/>
    </source>
</evidence>
<keyword evidence="9" id="KW-1185">Reference proteome</keyword>
<dbReference type="NCBIfam" id="TIGR02937">
    <property type="entry name" value="sigma70-ECF"/>
    <property type="match status" value="1"/>
</dbReference>
<dbReference type="InterPro" id="IPR039425">
    <property type="entry name" value="RNA_pol_sigma-70-like"/>
</dbReference>
<dbReference type="PANTHER" id="PTHR43133:SF52">
    <property type="entry name" value="ECF RNA POLYMERASE SIGMA FACTOR SIGL"/>
    <property type="match status" value="1"/>
</dbReference>
<feature type="domain" description="RNA polymerase sigma factor 70 region 4 type 2" evidence="7">
    <location>
        <begin position="104"/>
        <end position="156"/>
    </location>
</feature>
<dbReference type="Gene3D" id="1.10.1740.10">
    <property type="match status" value="1"/>
</dbReference>
<evidence type="ECO:0000256" key="1">
    <source>
        <dbReference type="ARBA" id="ARBA00010641"/>
    </source>
</evidence>
<feature type="domain" description="RNA polymerase sigma-70 region 2" evidence="6">
    <location>
        <begin position="7"/>
        <end position="74"/>
    </location>
</feature>
<dbReference type="PANTHER" id="PTHR43133">
    <property type="entry name" value="RNA POLYMERASE ECF-TYPE SIGMA FACTO"/>
    <property type="match status" value="1"/>
</dbReference>
<keyword evidence="5" id="KW-0804">Transcription</keyword>
<accession>A0ABS4K3S2</accession>
<comment type="caution">
    <text evidence="8">The sequence shown here is derived from an EMBL/GenBank/DDBJ whole genome shotgun (WGS) entry which is preliminary data.</text>
</comment>
<evidence type="ECO:0000259" key="7">
    <source>
        <dbReference type="Pfam" id="PF08281"/>
    </source>
</evidence>
<dbReference type="InterPro" id="IPR013324">
    <property type="entry name" value="RNA_pol_sigma_r3/r4-like"/>
</dbReference>
<proteinExistence type="inferred from homology"/>
<dbReference type="InterPro" id="IPR014284">
    <property type="entry name" value="RNA_pol_sigma-70_dom"/>
</dbReference>
<dbReference type="InterPro" id="IPR013249">
    <property type="entry name" value="RNA_pol_sigma70_r4_t2"/>
</dbReference>
<evidence type="ECO:0000313" key="9">
    <source>
        <dbReference type="Proteomes" id="UP001519308"/>
    </source>
</evidence>
<evidence type="ECO:0000256" key="4">
    <source>
        <dbReference type="ARBA" id="ARBA00023125"/>
    </source>
</evidence>
<dbReference type="SUPFAM" id="SSF88946">
    <property type="entry name" value="Sigma2 domain of RNA polymerase sigma factors"/>
    <property type="match status" value="1"/>
</dbReference>
<keyword evidence="2" id="KW-0805">Transcription regulation</keyword>
<dbReference type="InterPro" id="IPR036388">
    <property type="entry name" value="WH-like_DNA-bd_sf"/>
</dbReference>
<sequence length="162" mass="19471">MREFDNLYKEYSEGIFKYLIYLTGNKSSAEELLQETFFQAFKSINRFKGESKISTWLYSIARNVYLKQYSKNKKYNICELNEFSSYINPQDLLETNYERKETLREVLKKISNLDFDSRQVVLFRVVNELSFKDIGDILGKSENWARVTFHRVKVRLRKEIEL</sequence>
<dbReference type="Gene3D" id="1.10.10.10">
    <property type="entry name" value="Winged helix-like DNA-binding domain superfamily/Winged helix DNA-binding domain"/>
    <property type="match status" value="1"/>
</dbReference>
<dbReference type="Proteomes" id="UP001519308">
    <property type="component" value="Unassembled WGS sequence"/>
</dbReference>
<reference evidence="8 9" key="1">
    <citation type="submission" date="2021-03" db="EMBL/GenBank/DDBJ databases">
        <title>Genomic Encyclopedia of Type Strains, Phase IV (KMG-IV): sequencing the most valuable type-strain genomes for metagenomic binning, comparative biology and taxonomic classification.</title>
        <authorList>
            <person name="Goeker M."/>
        </authorList>
    </citation>
    <scope>NUCLEOTIDE SEQUENCE [LARGE SCALE GENOMIC DNA]</scope>
    <source>
        <strain evidence="8 9">DSM 28650</strain>
    </source>
</reference>
<dbReference type="InterPro" id="IPR007627">
    <property type="entry name" value="RNA_pol_sigma70_r2"/>
</dbReference>
<dbReference type="Pfam" id="PF08281">
    <property type="entry name" value="Sigma70_r4_2"/>
    <property type="match status" value="1"/>
</dbReference>
<dbReference type="InterPro" id="IPR013325">
    <property type="entry name" value="RNA_pol_sigma_r2"/>
</dbReference>
<keyword evidence="3" id="KW-0731">Sigma factor</keyword>
<dbReference type="RefSeq" id="WP_021281950.1">
    <property type="nucleotide sequence ID" value="NZ_JAGGLL010000016.1"/>
</dbReference>
<protein>
    <submittedName>
        <fullName evidence="8">RNA polymerase sigma-70 factor (ECF subfamily)</fullName>
    </submittedName>
</protein>
<dbReference type="EMBL" id="JAGGLL010000016">
    <property type="protein sequence ID" value="MBP2022437.1"/>
    <property type="molecule type" value="Genomic_DNA"/>
</dbReference>
<evidence type="ECO:0000256" key="5">
    <source>
        <dbReference type="ARBA" id="ARBA00023163"/>
    </source>
</evidence>
<dbReference type="Pfam" id="PF04542">
    <property type="entry name" value="Sigma70_r2"/>
    <property type="match status" value="1"/>
</dbReference>
<comment type="similarity">
    <text evidence="1">Belongs to the sigma-70 factor family. ECF subfamily.</text>
</comment>
<dbReference type="SUPFAM" id="SSF88659">
    <property type="entry name" value="Sigma3 and sigma4 domains of RNA polymerase sigma factors"/>
    <property type="match status" value="1"/>
</dbReference>
<evidence type="ECO:0000259" key="6">
    <source>
        <dbReference type="Pfam" id="PF04542"/>
    </source>
</evidence>
<evidence type="ECO:0000313" key="8">
    <source>
        <dbReference type="EMBL" id="MBP2022437.1"/>
    </source>
</evidence>